<evidence type="ECO:0000313" key="4">
    <source>
        <dbReference type="Proteomes" id="UP000196228"/>
    </source>
</evidence>
<reference evidence="3 4" key="1">
    <citation type="submission" date="2017-05" db="EMBL/GenBank/DDBJ databases">
        <authorList>
            <person name="Song R."/>
            <person name="Chenine A.L."/>
            <person name="Ruprecht R.M."/>
        </authorList>
    </citation>
    <scope>NUCLEOTIDE SEQUENCE [LARGE SCALE GENOMIC DNA]</scope>
    <source>
        <strain evidence="3 4">PSBB019</strain>
    </source>
</reference>
<feature type="region of interest" description="Disordered" evidence="1">
    <location>
        <begin position="155"/>
        <end position="178"/>
    </location>
</feature>
<dbReference type="SUPFAM" id="SSF55729">
    <property type="entry name" value="Acyl-CoA N-acyltransferases (Nat)"/>
    <property type="match status" value="1"/>
</dbReference>
<accession>A0A1Y0HUL9</accession>
<feature type="region of interest" description="Disordered" evidence="1">
    <location>
        <begin position="1"/>
        <end position="23"/>
    </location>
</feature>
<feature type="compositionally biased region" description="Pro residues" evidence="1">
    <location>
        <begin position="390"/>
        <end position="406"/>
    </location>
</feature>
<proteinExistence type="predicted"/>
<protein>
    <recommendedName>
        <fullName evidence="2">N-acetyltransferase domain-containing protein</fullName>
    </recommendedName>
</protein>
<dbReference type="GO" id="GO:0016747">
    <property type="term" value="F:acyltransferase activity, transferring groups other than amino-acyl groups"/>
    <property type="evidence" value="ECO:0007669"/>
    <property type="project" value="InterPro"/>
</dbReference>
<dbReference type="OrthoDB" id="4119890at2"/>
<dbReference type="PROSITE" id="PS51186">
    <property type="entry name" value="GNAT"/>
    <property type="match status" value="1"/>
</dbReference>
<feature type="region of interest" description="Disordered" evidence="1">
    <location>
        <begin position="387"/>
        <end position="453"/>
    </location>
</feature>
<organism evidence="3 4">
    <name type="scientific">Cellulosimicrobium cellulans</name>
    <name type="common">Arthrobacter luteus</name>
    <dbReference type="NCBI Taxonomy" id="1710"/>
    <lineage>
        <taxon>Bacteria</taxon>
        <taxon>Bacillati</taxon>
        <taxon>Actinomycetota</taxon>
        <taxon>Actinomycetes</taxon>
        <taxon>Micrococcales</taxon>
        <taxon>Promicromonosporaceae</taxon>
        <taxon>Cellulosimicrobium</taxon>
    </lineage>
</organism>
<dbReference type="Proteomes" id="UP000196228">
    <property type="component" value="Chromosome"/>
</dbReference>
<dbReference type="AlphaFoldDB" id="A0A1Y0HUL9"/>
<name>A0A1Y0HUL9_CELCE</name>
<evidence type="ECO:0000256" key="1">
    <source>
        <dbReference type="SAM" id="MobiDB-lite"/>
    </source>
</evidence>
<dbReference type="InterPro" id="IPR016181">
    <property type="entry name" value="Acyl_CoA_acyltransferase"/>
</dbReference>
<gene>
    <name evidence="3" type="ORF">CBR64_05325</name>
</gene>
<evidence type="ECO:0000259" key="2">
    <source>
        <dbReference type="PROSITE" id="PS51186"/>
    </source>
</evidence>
<sequence>MTAPQAGPTTRPTPTTTAGPRVRVEPVAVPASLDAPDAWGVHGTVRVGDAIDRAIYGHTDLALDAATVAGSMASTGYRRVVRWVAVLDDAPHGTAPRPEDVVGRSMVALPQQGNTHVAVVYVGVDPDHRRRGVGAALWDAALEVARAEGRRVVMSDSSFAPEPPPGPDALEAPTGSGRVPAHDDGTTFALRRGFTLEQVLRHSVLDLPVAPDVLDPLRATATERADGYRVHVWTDEVPEEWIDQFATLETRMSTDAPSGGLDLAEDPWDAERVRTASREIHARGQGYVIAAAEHAASGTLAAFSMVAYPHDRPEVVFQEDTLVLREHRGRSLGMLVKVAVLDELARARPSSRRVHTWNAQENAHMLAINVALGFAPASVDAEWQLVLDAPPGPEPGPQPGPEPGATPDPEAAAPSAAQRMPSRKRITRSVTSAAASGSYDGRLGSVNRCRSPG</sequence>
<dbReference type="Gene3D" id="3.40.630.30">
    <property type="match status" value="1"/>
</dbReference>
<dbReference type="RefSeq" id="WP_087470050.1">
    <property type="nucleotide sequence ID" value="NZ_CP021383.1"/>
</dbReference>
<dbReference type="EMBL" id="CP021383">
    <property type="protein sequence ID" value="ARU50995.1"/>
    <property type="molecule type" value="Genomic_DNA"/>
</dbReference>
<feature type="domain" description="N-acetyltransferase" evidence="2">
    <location>
        <begin position="45"/>
        <end position="220"/>
    </location>
</feature>
<dbReference type="KEGG" id="cceu:CBR64_05325"/>
<evidence type="ECO:0000313" key="3">
    <source>
        <dbReference type="EMBL" id="ARU50995.1"/>
    </source>
</evidence>
<dbReference type="CDD" id="cd04301">
    <property type="entry name" value="NAT_SF"/>
    <property type="match status" value="1"/>
</dbReference>
<dbReference type="InterPro" id="IPR000182">
    <property type="entry name" value="GNAT_dom"/>
</dbReference>
<dbReference type="Pfam" id="PF00583">
    <property type="entry name" value="Acetyltransf_1"/>
    <property type="match status" value="1"/>
</dbReference>